<dbReference type="PANTHER" id="PTHR30518:SF2">
    <property type="entry name" value="ENDOLYTIC MUREIN TRANSGLYCOSYLASE"/>
    <property type="match status" value="1"/>
</dbReference>
<keyword evidence="9" id="KW-1185">Reference proteome</keyword>
<feature type="site" description="Important for catalytic activity" evidence="7">
    <location>
        <position position="213"/>
    </location>
</feature>
<evidence type="ECO:0000256" key="7">
    <source>
        <dbReference type="HAMAP-Rule" id="MF_02065"/>
    </source>
</evidence>
<gene>
    <name evidence="7" type="primary">mltG</name>
    <name evidence="8" type="ORF">ASN18_3087</name>
</gene>
<dbReference type="GO" id="GO:0016829">
    <property type="term" value="F:lyase activity"/>
    <property type="evidence" value="ECO:0007669"/>
    <property type="project" value="UniProtKB-KW"/>
</dbReference>
<dbReference type="Proteomes" id="UP000060487">
    <property type="component" value="Unassembled WGS sequence"/>
</dbReference>
<keyword evidence="5 7" id="KW-0456">Lyase</keyword>
<evidence type="ECO:0000313" key="9">
    <source>
        <dbReference type="Proteomes" id="UP000060487"/>
    </source>
</evidence>
<evidence type="ECO:0000256" key="1">
    <source>
        <dbReference type="ARBA" id="ARBA00022475"/>
    </source>
</evidence>
<comment type="caution">
    <text evidence="8">The sequence shown here is derived from an EMBL/GenBank/DDBJ whole genome shotgun (WGS) entry which is preliminary data.</text>
</comment>
<dbReference type="RefSeq" id="WP_085053692.1">
    <property type="nucleotide sequence ID" value="NZ_LNQR01000124.1"/>
</dbReference>
<name>A0ABR5SCI3_9BACT</name>
<keyword evidence="4 7" id="KW-0472">Membrane</keyword>
<evidence type="ECO:0000256" key="4">
    <source>
        <dbReference type="ARBA" id="ARBA00023136"/>
    </source>
</evidence>
<dbReference type="CDD" id="cd08010">
    <property type="entry name" value="MltG_like"/>
    <property type="match status" value="1"/>
</dbReference>
<dbReference type="EC" id="4.2.2.29" evidence="7"/>
<evidence type="ECO:0000256" key="5">
    <source>
        <dbReference type="ARBA" id="ARBA00023239"/>
    </source>
</evidence>
<keyword evidence="2 7" id="KW-0812">Transmembrane</keyword>
<keyword evidence="6 7" id="KW-0961">Cell wall biogenesis/degradation</keyword>
<evidence type="ECO:0000256" key="6">
    <source>
        <dbReference type="ARBA" id="ARBA00023316"/>
    </source>
</evidence>
<proteinExistence type="inferred from homology"/>
<reference evidence="8 9" key="1">
    <citation type="submission" date="2015-11" db="EMBL/GenBank/DDBJ databases">
        <authorList>
            <person name="Lin W."/>
        </authorList>
    </citation>
    <scope>NUCLEOTIDE SEQUENCE [LARGE SCALE GENOMIC DNA]</scope>
    <source>
        <strain evidence="8 9">HCH-1</strain>
    </source>
</reference>
<dbReference type="Pfam" id="PF02618">
    <property type="entry name" value="YceG"/>
    <property type="match status" value="1"/>
</dbReference>
<dbReference type="PANTHER" id="PTHR30518">
    <property type="entry name" value="ENDOLYTIC MUREIN TRANSGLYCOSYLASE"/>
    <property type="match status" value="1"/>
</dbReference>
<sequence>MKKLVIVSITTVLLGIITFLVAEFYVPVTYNKDELEVQIPKGCSLRRAINILMEKGVLRQLSIVFYAAKYKGIDRNLKPGIYAFHTGTTPLEVLTILIKGDTLKVPLMVVPGETLKEIATKFPNFNGTEADEFRRLAYDKAFLNSIDIKAASAEGYLYPETYIFEKGITPKEGITTMVHQLRKSYPSNFKDRLKAVGLTEHQLLTLASIVEKEAKVDTDRPLIAAVYFNRLHTGMPLQADPTSIYGVKDFKYGVSAGDLRNDTPYNTYLHTGLPPGPIASPSLKSITATLNPAKVPYLYFVSKKDGTHFFSETYSRHKEAIRIYSQQTAPKKGDK</sequence>
<dbReference type="Gene3D" id="3.30.160.60">
    <property type="entry name" value="Classic Zinc Finger"/>
    <property type="match status" value="1"/>
</dbReference>
<dbReference type="NCBIfam" id="TIGR00247">
    <property type="entry name" value="endolytic transglycosylase MltG"/>
    <property type="match status" value="1"/>
</dbReference>
<comment type="function">
    <text evidence="7">Functions as a peptidoglycan terminase that cleaves nascent peptidoglycan strands endolytically to terminate their elongation.</text>
</comment>
<comment type="catalytic activity">
    <reaction evidence="7">
        <text>a peptidoglycan chain = a peptidoglycan chain with N-acetyl-1,6-anhydromuramyl-[peptide] at the reducing end + a peptidoglycan chain with N-acetylglucosamine at the non-reducing end.</text>
        <dbReference type="EC" id="4.2.2.29"/>
    </reaction>
</comment>
<evidence type="ECO:0000313" key="8">
    <source>
        <dbReference type="EMBL" id="KWT76821.1"/>
    </source>
</evidence>
<organism evidence="8 9">
    <name type="scientific">Candidatus Magnetominusculus xianensis</name>
    <dbReference type="NCBI Taxonomy" id="1748249"/>
    <lineage>
        <taxon>Bacteria</taxon>
        <taxon>Pseudomonadati</taxon>
        <taxon>Nitrospirota</taxon>
        <taxon>Nitrospiria</taxon>
        <taxon>Nitrospirales</taxon>
        <taxon>Nitrospiraceae</taxon>
        <taxon>Candidatus Magnetominusculus</taxon>
    </lineage>
</organism>
<dbReference type="InterPro" id="IPR003770">
    <property type="entry name" value="MLTG-like"/>
</dbReference>
<dbReference type="Gene3D" id="3.30.1490.480">
    <property type="entry name" value="Endolytic murein transglycosylase"/>
    <property type="match status" value="1"/>
</dbReference>
<evidence type="ECO:0000256" key="3">
    <source>
        <dbReference type="ARBA" id="ARBA00022989"/>
    </source>
</evidence>
<keyword evidence="3 7" id="KW-1133">Transmembrane helix</keyword>
<dbReference type="HAMAP" id="MF_02065">
    <property type="entry name" value="MltG"/>
    <property type="match status" value="1"/>
</dbReference>
<keyword evidence="1 7" id="KW-1003">Cell membrane</keyword>
<accession>A0ABR5SCI3</accession>
<comment type="similarity">
    <text evidence="7">Belongs to the transglycosylase MltG family.</text>
</comment>
<dbReference type="EMBL" id="LNQR01000124">
    <property type="protein sequence ID" value="KWT76821.1"/>
    <property type="molecule type" value="Genomic_DNA"/>
</dbReference>
<evidence type="ECO:0000256" key="2">
    <source>
        <dbReference type="ARBA" id="ARBA00022692"/>
    </source>
</evidence>
<protein>
    <recommendedName>
        <fullName evidence="7">Endolytic murein transglycosylase</fullName>
        <ecNumber evidence="7">4.2.2.29</ecNumber>
    </recommendedName>
    <alternativeName>
        <fullName evidence="7">Peptidoglycan lytic transglycosylase</fullName>
    </alternativeName>
    <alternativeName>
        <fullName evidence="7">Peptidoglycan polymerization terminase</fullName>
    </alternativeName>
</protein>